<accession>X1UNR3</accession>
<proteinExistence type="predicted"/>
<sequence length="36" mass="4173">LESWTAMEELLDKGRCRSIGVSNFMVHHLEELLEKA</sequence>
<feature type="domain" description="NADP-dependent oxidoreductase" evidence="1">
    <location>
        <begin position="2"/>
        <end position="35"/>
    </location>
</feature>
<protein>
    <recommendedName>
        <fullName evidence="1">NADP-dependent oxidoreductase domain-containing protein</fullName>
    </recommendedName>
</protein>
<dbReference type="Pfam" id="PF00248">
    <property type="entry name" value="Aldo_ket_red"/>
    <property type="match status" value="1"/>
</dbReference>
<feature type="non-terminal residue" evidence="2">
    <location>
        <position position="1"/>
    </location>
</feature>
<dbReference type="EMBL" id="BARW01043316">
    <property type="protein sequence ID" value="GAJ19154.1"/>
    <property type="molecule type" value="Genomic_DNA"/>
</dbReference>
<organism evidence="2">
    <name type="scientific">marine sediment metagenome</name>
    <dbReference type="NCBI Taxonomy" id="412755"/>
    <lineage>
        <taxon>unclassified sequences</taxon>
        <taxon>metagenomes</taxon>
        <taxon>ecological metagenomes</taxon>
    </lineage>
</organism>
<dbReference type="InterPro" id="IPR036812">
    <property type="entry name" value="NAD(P)_OxRdtase_dom_sf"/>
</dbReference>
<evidence type="ECO:0000313" key="2">
    <source>
        <dbReference type="EMBL" id="GAJ19154.1"/>
    </source>
</evidence>
<dbReference type="PROSITE" id="PS00062">
    <property type="entry name" value="ALDOKETO_REDUCTASE_2"/>
    <property type="match status" value="1"/>
</dbReference>
<dbReference type="Gene3D" id="3.20.20.100">
    <property type="entry name" value="NADP-dependent oxidoreductase domain"/>
    <property type="match status" value="1"/>
</dbReference>
<dbReference type="AlphaFoldDB" id="X1UNR3"/>
<reference evidence="2" key="1">
    <citation type="journal article" date="2014" name="Front. Microbiol.">
        <title>High frequency of phylogenetically diverse reductive dehalogenase-homologous genes in deep subseafloor sedimentary metagenomes.</title>
        <authorList>
            <person name="Kawai M."/>
            <person name="Futagami T."/>
            <person name="Toyoda A."/>
            <person name="Takaki Y."/>
            <person name="Nishi S."/>
            <person name="Hori S."/>
            <person name="Arai W."/>
            <person name="Tsubouchi T."/>
            <person name="Morono Y."/>
            <person name="Uchiyama I."/>
            <person name="Ito T."/>
            <person name="Fujiyama A."/>
            <person name="Inagaki F."/>
            <person name="Takami H."/>
        </authorList>
    </citation>
    <scope>NUCLEOTIDE SEQUENCE</scope>
    <source>
        <strain evidence="2">Expedition CK06-06</strain>
    </source>
</reference>
<dbReference type="InterPro" id="IPR023210">
    <property type="entry name" value="NADP_OxRdtase_dom"/>
</dbReference>
<evidence type="ECO:0000259" key="1">
    <source>
        <dbReference type="Pfam" id="PF00248"/>
    </source>
</evidence>
<dbReference type="SUPFAM" id="SSF51430">
    <property type="entry name" value="NAD(P)-linked oxidoreductase"/>
    <property type="match status" value="1"/>
</dbReference>
<name>X1UNR3_9ZZZZ</name>
<dbReference type="GO" id="GO:0016491">
    <property type="term" value="F:oxidoreductase activity"/>
    <property type="evidence" value="ECO:0007669"/>
    <property type="project" value="InterPro"/>
</dbReference>
<dbReference type="InterPro" id="IPR018170">
    <property type="entry name" value="Aldo/ket_reductase_CS"/>
</dbReference>
<gene>
    <name evidence="2" type="ORF">S12H4_63536</name>
</gene>
<feature type="non-terminal residue" evidence="2">
    <location>
        <position position="36"/>
    </location>
</feature>
<comment type="caution">
    <text evidence="2">The sequence shown here is derived from an EMBL/GenBank/DDBJ whole genome shotgun (WGS) entry which is preliminary data.</text>
</comment>